<dbReference type="OrthoDB" id="2662123at2"/>
<dbReference type="AlphaFoldDB" id="D3L005"/>
<proteinExistence type="predicted"/>
<evidence type="ECO:0000313" key="1">
    <source>
        <dbReference type="EMBL" id="KRT34385.1"/>
    </source>
</evidence>
<keyword evidence="2" id="KW-1185">Reference proteome</keyword>
<dbReference type="Pfam" id="PF12841">
    <property type="entry name" value="YvrJ"/>
    <property type="match status" value="1"/>
</dbReference>
<protein>
    <recommendedName>
        <fullName evidence="3">YvrJ protein family protein</fullName>
    </recommendedName>
</protein>
<comment type="caution">
    <text evidence="1">The sequence shown here is derived from an EMBL/GenBank/DDBJ whole genome shotgun (WGS) entry which is preliminary data.</text>
</comment>
<evidence type="ECO:0000313" key="2">
    <source>
        <dbReference type="Proteomes" id="UP000005273"/>
    </source>
</evidence>
<dbReference type="Proteomes" id="UP000005273">
    <property type="component" value="Unassembled WGS sequence"/>
</dbReference>
<reference evidence="2" key="1">
    <citation type="submission" date="2012-09" db="EMBL/GenBank/DDBJ databases">
        <authorList>
            <person name="Weinstock G."/>
            <person name="Sodergren E."/>
            <person name="Clifton S."/>
            <person name="Fulton L."/>
            <person name="Fulton B."/>
            <person name="Courtney L."/>
            <person name="Fronick C."/>
            <person name="Harrison M."/>
            <person name="Strong C."/>
            <person name="Farmer C."/>
            <person name="Delehaunty K."/>
            <person name="Markovic C."/>
            <person name="Hall O."/>
            <person name="Minx P."/>
            <person name="Tomlinson C."/>
            <person name="Mitreva M."/>
            <person name="Nelson J."/>
            <person name="Hou S."/>
            <person name="Wollam A."/>
            <person name="Pepin K.H."/>
            <person name="Johnson M."/>
            <person name="Bhonagiri V."/>
            <person name="Nash W.E."/>
            <person name="Suruliraj S."/>
            <person name="Warren W."/>
            <person name="Chinwalla A."/>
            <person name="Mardis E.R."/>
            <person name="Wilson R.K."/>
        </authorList>
    </citation>
    <scope>NUCLEOTIDE SEQUENCE [LARGE SCALE GENOMIC DNA]</scope>
    <source>
        <strain evidence="2">OS1</strain>
    </source>
</reference>
<gene>
    <name evidence="1" type="ORF">HMPREF1705_04127</name>
</gene>
<dbReference type="EMBL" id="ACJX03000001">
    <property type="protein sequence ID" value="KRT34385.1"/>
    <property type="molecule type" value="Genomic_DNA"/>
</dbReference>
<accession>D3L005</accession>
<dbReference type="InterPro" id="IPR024419">
    <property type="entry name" value="YvrJ"/>
</dbReference>
<name>D3L005_9BACT</name>
<dbReference type="STRING" id="592015.HMPREF1705_04127"/>
<evidence type="ECO:0008006" key="3">
    <source>
        <dbReference type="Google" id="ProtNLM"/>
    </source>
</evidence>
<organism evidence="1 2">
    <name type="scientific">Acetomicrobium hydrogeniformans ATCC BAA-1850</name>
    <dbReference type="NCBI Taxonomy" id="592015"/>
    <lineage>
        <taxon>Bacteria</taxon>
        <taxon>Thermotogati</taxon>
        <taxon>Synergistota</taxon>
        <taxon>Synergistia</taxon>
        <taxon>Synergistales</taxon>
        <taxon>Acetomicrobiaceae</taxon>
        <taxon>Acetomicrobium</taxon>
    </lineage>
</organism>
<sequence length="46" mass="5133">MTSTLQTTFSIAVAAYLLIRMEKRLDELAIAINNLEKGVAKYFGKV</sequence>